<dbReference type="RefSeq" id="WP_282583225.1">
    <property type="nucleotide sequence ID" value="NZ_JAMOIM010000001.1"/>
</dbReference>
<gene>
    <name evidence="2" type="ORF">M8523_02480</name>
</gene>
<dbReference type="EMBL" id="JAMOIM010000001">
    <property type="protein sequence ID" value="MCW6506886.1"/>
    <property type="molecule type" value="Genomic_DNA"/>
</dbReference>
<keyword evidence="3" id="KW-1185">Reference proteome</keyword>
<dbReference type="AlphaFoldDB" id="A0AA42CII0"/>
<proteinExistence type="predicted"/>
<accession>A0AA42CII0</accession>
<keyword evidence="1" id="KW-0732">Signal</keyword>
<evidence type="ECO:0000313" key="3">
    <source>
        <dbReference type="Proteomes" id="UP001165667"/>
    </source>
</evidence>
<organism evidence="2 3">
    <name type="scientific">Lichenifustis flavocetrariae</name>
    <dbReference type="NCBI Taxonomy" id="2949735"/>
    <lineage>
        <taxon>Bacteria</taxon>
        <taxon>Pseudomonadati</taxon>
        <taxon>Pseudomonadota</taxon>
        <taxon>Alphaproteobacteria</taxon>
        <taxon>Hyphomicrobiales</taxon>
        <taxon>Lichenihabitantaceae</taxon>
        <taxon>Lichenifustis</taxon>
    </lineage>
</organism>
<sequence>MQSSLWAGLAVATAVMIPSISQAQTLNLSFSGPGVAAALTLTVSPDPNTGPLGTSPNQYDPVGAYTIDSVSGTFSDTNNGLGITNAAVTGFASLNQVDPEPGNLLAPASFSLFTVTNGVDDGSGHPSPGLHYDNLFYPSGSPQTATDYPFHGGAFDIYGLVFTIAGGDAVNLWSNGNTPGGLNYGVAVTDGADVLDYTSGVSAVPLPSSAPMFGAALLALGAMGYAAKRKKAAAAA</sequence>
<evidence type="ECO:0008006" key="4">
    <source>
        <dbReference type="Google" id="ProtNLM"/>
    </source>
</evidence>
<evidence type="ECO:0000256" key="1">
    <source>
        <dbReference type="SAM" id="SignalP"/>
    </source>
</evidence>
<dbReference type="Proteomes" id="UP001165667">
    <property type="component" value="Unassembled WGS sequence"/>
</dbReference>
<comment type="caution">
    <text evidence="2">The sequence shown here is derived from an EMBL/GenBank/DDBJ whole genome shotgun (WGS) entry which is preliminary data.</text>
</comment>
<name>A0AA42CII0_9HYPH</name>
<evidence type="ECO:0000313" key="2">
    <source>
        <dbReference type="EMBL" id="MCW6506886.1"/>
    </source>
</evidence>
<reference evidence="2" key="1">
    <citation type="submission" date="2022-05" db="EMBL/GenBank/DDBJ databases">
        <authorList>
            <person name="Pankratov T."/>
        </authorList>
    </citation>
    <scope>NUCLEOTIDE SEQUENCE</scope>
    <source>
        <strain evidence="2">BP6-180914</strain>
    </source>
</reference>
<feature type="chain" id="PRO_5041397087" description="VPLPA-CTERM sorting domain-containing protein" evidence="1">
    <location>
        <begin position="24"/>
        <end position="236"/>
    </location>
</feature>
<feature type="signal peptide" evidence="1">
    <location>
        <begin position="1"/>
        <end position="23"/>
    </location>
</feature>
<protein>
    <recommendedName>
        <fullName evidence="4">VPLPA-CTERM sorting domain-containing protein</fullName>
    </recommendedName>
</protein>